<dbReference type="InterPro" id="IPR043502">
    <property type="entry name" value="DNA/RNA_pol_sf"/>
</dbReference>
<proteinExistence type="predicted"/>
<reference evidence="1" key="1">
    <citation type="submission" date="2021-02" db="EMBL/GenBank/DDBJ databases">
        <authorList>
            <person name="Nowell W R."/>
        </authorList>
    </citation>
    <scope>NUCLEOTIDE SEQUENCE</scope>
    <source>
        <strain evidence="1">Ploen Becks lab</strain>
    </source>
</reference>
<evidence type="ECO:0000313" key="1">
    <source>
        <dbReference type="EMBL" id="CAF1159275.1"/>
    </source>
</evidence>
<keyword evidence="2" id="KW-1185">Reference proteome</keyword>
<organism evidence="1 2">
    <name type="scientific">Brachionus calyciflorus</name>
    <dbReference type="NCBI Taxonomy" id="104777"/>
    <lineage>
        <taxon>Eukaryota</taxon>
        <taxon>Metazoa</taxon>
        <taxon>Spiralia</taxon>
        <taxon>Gnathifera</taxon>
        <taxon>Rotifera</taxon>
        <taxon>Eurotatoria</taxon>
        <taxon>Monogononta</taxon>
        <taxon>Pseudotrocha</taxon>
        <taxon>Ploima</taxon>
        <taxon>Brachionidae</taxon>
        <taxon>Brachionus</taxon>
    </lineage>
</organism>
<accession>A0A814TBM7</accession>
<dbReference type="SUPFAM" id="SSF56672">
    <property type="entry name" value="DNA/RNA polymerases"/>
    <property type="match status" value="1"/>
</dbReference>
<name>A0A814TBM7_9BILA</name>
<sequence>MKEGYAKIAASLHALQSPKVQWIWSDCCTVSFENLPVILKRYRLRNLLVMGLLMHPQLNLERFLHKPMIMETNMFMNRLLKGSERHYSITELECLA</sequence>
<gene>
    <name evidence="1" type="ORF">OXX778_LOCUS23552</name>
</gene>
<dbReference type="Proteomes" id="UP000663879">
    <property type="component" value="Unassembled WGS sequence"/>
</dbReference>
<dbReference type="AlphaFoldDB" id="A0A814TBM7"/>
<protein>
    <submittedName>
        <fullName evidence="1">Uncharacterized protein</fullName>
    </submittedName>
</protein>
<comment type="caution">
    <text evidence="1">The sequence shown here is derived from an EMBL/GenBank/DDBJ whole genome shotgun (WGS) entry which is preliminary data.</text>
</comment>
<feature type="non-terminal residue" evidence="1">
    <location>
        <position position="1"/>
    </location>
</feature>
<evidence type="ECO:0000313" key="2">
    <source>
        <dbReference type="Proteomes" id="UP000663879"/>
    </source>
</evidence>
<dbReference type="EMBL" id="CAJNOC010013700">
    <property type="protein sequence ID" value="CAF1159275.1"/>
    <property type="molecule type" value="Genomic_DNA"/>
</dbReference>